<evidence type="ECO:0008006" key="3">
    <source>
        <dbReference type="Google" id="ProtNLM"/>
    </source>
</evidence>
<name>A0A1F5RVB0_9BACT</name>
<evidence type="ECO:0000313" key="1">
    <source>
        <dbReference type="EMBL" id="OGF18369.1"/>
    </source>
</evidence>
<organism evidence="1 2">
    <name type="scientific">Candidatus Falkowbacteria bacterium RIFCSPHIGHO2_02_FULL_45_15</name>
    <dbReference type="NCBI Taxonomy" id="1797987"/>
    <lineage>
        <taxon>Bacteria</taxon>
        <taxon>Candidatus Falkowiibacteriota</taxon>
    </lineage>
</organism>
<sequence length="119" mass="14178">MKWIYIPLVVLVALLIVWLVKNWRQTIFRKRVAQALQNFQENTQAQIKDYFRSKKWRIPNNFETKLAAMEEQGLLSWRKGKFIVYRLTEPGKGLLPKPKVEVSAVTRTFDAKEFQRKPK</sequence>
<protein>
    <recommendedName>
        <fullName evidence="3">HTH hxlR-type domain-containing protein</fullName>
    </recommendedName>
</protein>
<accession>A0A1F5RVB0</accession>
<dbReference type="AlphaFoldDB" id="A0A1F5RVB0"/>
<proteinExistence type="predicted"/>
<gene>
    <name evidence="1" type="ORF">A3D54_02130</name>
</gene>
<comment type="caution">
    <text evidence="1">The sequence shown here is derived from an EMBL/GenBank/DDBJ whole genome shotgun (WGS) entry which is preliminary data.</text>
</comment>
<dbReference type="EMBL" id="MFFU01000049">
    <property type="protein sequence ID" value="OGF18369.1"/>
    <property type="molecule type" value="Genomic_DNA"/>
</dbReference>
<evidence type="ECO:0000313" key="2">
    <source>
        <dbReference type="Proteomes" id="UP000177691"/>
    </source>
</evidence>
<dbReference type="Proteomes" id="UP000177691">
    <property type="component" value="Unassembled WGS sequence"/>
</dbReference>
<reference evidence="1 2" key="1">
    <citation type="journal article" date="2016" name="Nat. Commun.">
        <title>Thousands of microbial genomes shed light on interconnected biogeochemical processes in an aquifer system.</title>
        <authorList>
            <person name="Anantharaman K."/>
            <person name="Brown C.T."/>
            <person name="Hug L.A."/>
            <person name="Sharon I."/>
            <person name="Castelle C.J."/>
            <person name="Probst A.J."/>
            <person name="Thomas B.C."/>
            <person name="Singh A."/>
            <person name="Wilkins M.J."/>
            <person name="Karaoz U."/>
            <person name="Brodie E.L."/>
            <person name="Williams K.H."/>
            <person name="Hubbard S.S."/>
            <person name="Banfield J.F."/>
        </authorList>
    </citation>
    <scope>NUCLEOTIDE SEQUENCE [LARGE SCALE GENOMIC DNA]</scope>
</reference>